<reference evidence="6" key="1">
    <citation type="journal article" date="2020" name="Stud. Mycol.">
        <title>101 Dothideomycetes genomes: a test case for predicting lifestyles and emergence of pathogens.</title>
        <authorList>
            <person name="Haridas S."/>
            <person name="Albert R."/>
            <person name="Binder M."/>
            <person name="Bloem J."/>
            <person name="Labutti K."/>
            <person name="Salamov A."/>
            <person name="Andreopoulos B."/>
            <person name="Baker S."/>
            <person name="Barry K."/>
            <person name="Bills G."/>
            <person name="Bluhm B."/>
            <person name="Cannon C."/>
            <person name="Castanera R."/>
            <person name="Culley D."/>
            <person name="Daum C."/>
            <person name="Ezra D."/>
            <person name="Gonzalez J."/>
            <person name="Henrissat B."/>
            <person name="Kuo A."/>
            <person name="Liang C."/>
            <person name="Lipzen A."/>
            <person name="Lutzoni F."/>
            <person name="Magnuson J."/>
            <person name="Mondo S."/>
            <person name="Nolan M."/>
            <person name="Ohm R."/>
            <person name="Pangilinan J."/>
            <person name="Park H.-J."/>
            <person name="Ramirez L."/>
            <person name="Alfaro M."/>
            <person name="Sun H."/>
            <person name="Tritt A."/>
            <person name="Yoshinaga Y."/>
            <person name="Zwiers L.-H."/>
            <person name="Turgeon B."/>
            <person name="Goodwin S."/>
            <person name="Spatafora J."/>
            <person name="Crous P."/>
            <person name="Grigoriev I."/>
        </authorList>
    </citation>
    <scope>NUCLEOTIDE SEQUENCE</scope>
    <source>
        <strain evidence="6">CBS 627.86</strain>
    </source>
</reference>
<dbReference type="PANTHER" id="PTHR11552">
    <property type="entry name" value="GLUCOSE-METHANOL-CHOLINE GMC OXIDOREDUCTASE"/>
    <property type="match status" value="1"/>
</dbReference>
<evidence type="ECO:0000256" key="3">
    <source>
        <dbReference type="PIRSR" id="PIRSR000137-2"/>
    </source>
</evidence>
<dbReference type="Gene3D" id="3.50.50.60">
    <property type="entry name" value="FAD/NAD(P)-binding domain"/>
    <property type="match status" value="1"/>
</dbReference>
<dbReference type="OrthoDB" id="269227at2759"/>
<evidence type="ECO:0000313" key="6">
    <source>
        <dbReference type="EMBL" id="KAF2112846.1"/>
    </source>
</evidence>
<feature type="signal peptide" evidence="4">
    <location>
        <begin position="1"/>
        <end position="22"/>
    </location>
</feature>
<dbReference type="GO" id="GO:0016614">
    <property type="term" value="F:oxidoreductase activity, acting on CH-OH group of donors"/>
    <property type="evidence" value="ECO:0007669"/>
    <property type="project" value="InterPro"/>
</dbReference>
<protein>
    <submittedName>
        <fullName evidence="6">GMC oxidoreductase-like protein</fullName>
    </submittedName>
</protein>
<dbReference type="InterPro" id="IPR012132">
    <property type="entry name" value="GMC_OxRdtase"/>
</dbReference>
<dbReference type="SUPFAM" id="SSF54373">
    <property type="entry name" value="FAD-linked reductases, C-terminal domain"/>
    <property type="match status" value="1"/>
</dbReference>
<feature type="binding site" evidence="3">
    <location>
        <begin position="52"/>
        <end position="53"/>
    </location>
    <ligand>
        <name>FAD</name>
        <dbReference type="ChEBI" id="CHEBI:57692"/>
    </ligand>
</feature>
<feature type="chain" id="PRO_5025591540" evidence="4">
    <location>
        <begin position="23"/>
        <end position="625"/>
    </location>
</feature>
<keyword evidence="4" id="KW-0732">Signal</keyword>
<feature type="active site" description="Proton acceptor" evidence="2">
    <location>
        <position position="605"/>
    </location>
</feature>
<dbReference type="PANTHER" id="PTHR11552:SF115">
    <property type="entry name" value="DEHYDROGENASE XPTC-RELATED"/>
    <property type="match status" value="1"/>
</dbReference>
<dbReference type="AlphaFoldDB" id="A0A6A5Z197"/>
<dbReference type="PROSITE" id="PS00624">
    <property type="entry name" value="GMC_OXRED_2"/>
    <property type="match status" value="1"/>
</dbReference>
<feature type="active site" description="Proton donor" evidence="2">
    <location>
        <position position="562"/>
    </location>
</feature>
<sequence>MTKFTSALLAAVVTALCHLATASPTLAERAHVKTSANELEDSYDYVVVGGGTSGLTVANRLSEDPTKTVLVVEIGYFGDEPCIWMPLSMVSSPNSACIKHRFNISSVPQPEINNLVYRYAVGAIVGGSSAVNGMVFDRGAKEDYDGWEELGNPGWAWDGLFPYFKKSVTFTPPSNEDAAKFGYTWNMEAWGDGPMQASLPPFQWEALKYSWDAWEDMNIPTPREHALGDAIGRFWVPSSEHPVNRTRSYARYGYYDSISSRPNYHLLIGHKAKNLVISSEHSVDGVVIHQRDHPDDPFTVTARKEVILAAGAVHTPQLLELSGVGPKAVLEAAGIPVQLDLPGVGQNFQDHPQPALRCTYSNDFSPNPSWLSTNATFLAEAQAQYDANKTGPLTLALNSAFVFLPLTTIHSDPVSFHSKLAAQDADAYLLPNLPAPVVKGYQAQKRILAKHYKSPHAAVYESPFGGVCGRTFILQKPLSRGTIHINASDPYGEPVVDFRAFTNPLDFEQGIESIKYTRKYFRSKHFERLAPVETGPGANVTNDDYEGLLNWARATSGPTSFHASGTAAMMPLELGGVVDSELKVHGLNGVSVVDASIMPLIPGTHLSATVYAIAEKAADIIKGRA</sequence>
<dbReference type="InterPro" id="IPR007867">
    <property type="entry name" value="GMC_OxRtase_C"/>
</dbReference>
<evidence type="ECO:0000256" key="4">
    <source>
        <dbReference type="SAM" id="SignalP"/>
    </source>
</evidence>
<name>A0A6A5Z197_9PLEO</name>
<comment type="cofactor">
    <cofactor evidence="3">
        <name>FAD</name>
        <dbReference type="ChEBI" id="CHEBI:57692"/>
    </cofactor>
</comment>
<dbReference type="PIRSF" id="PIRSF000137">
    <property type="entry name" value="Alcohol_oxidase"/>
    <property type="match status" value="1"/>
</dbReference>
<feature type="domain" description="Glucose-methanol-choline oxidoreductase N-terminal" evidence="5">
    <location>
        <begin position="311"/>
        <end position="325"/>
    </location>
</feature>
<dbReference type="Pfam" id="PF05199">
    <property type="entry name" value="GMC_oxred_C"/>
    <property type="match status" value="1"/>
</dbReference>
<keyword evidence="7" id="KW-1185">Reference proteome</keyword>
<feature type="binding site" evidence="3">
    <location>
        <begin position="132"/>
        <end position="135"/>
    </location>
    <ligand>
        <name>FAD</name>
        <dbReference type="ChEBI" id="CHEBI:57692"/>
    </ligand>
</feature>
<dbReference type="Gene3D" id="3.30.560.10">
    <property type="entry name" value="Glucose Oxidase, domain 3"/>
    <property type="match status" value="1"/>
</dbReference>
<gene>
    <name evidence="6" type="ORF">BDV96DRAFT_613879</name>
</gene>
<evidence type="ECO:0000313" key="7">
    <source>
        <dbReference type="Proteomes" id="UP000799770"/>
    </source>
</evidence>
<comment type="similarity">
    <text evidence="1">Belongs to the GMC oxidoreductase family.</text>
</comment>
<dbReference type="GO" id="GO:0050660">
    <property type="term" value="F:flavin adenine dinucleotide binding"/>
    <property type="evidence" value="ECO:0007669"/>
    <property type="project" value="InterPro"/>
</dbReference>
<keyword evidence="3" id="KW-0274">FAD</keyword>
<keyword evidence="3" id="KW-0285">Flavoprotein</keyword>
<organism evidence="6 7">
    <name type="scientific">Lophiotrema nucula</name>
    <dbReference type="NCBI Taxonomy" id="690887"/>
    <lineage>
        <taxon>Eukaryota</taxon>
        <taxon>Fungi</taxon>
        <taxon>Dikarya</taxon>
        <taxon>Ascomycota</taxon>
        <taxon>Pezizomycotina</taxon>
        <taxon>Dothideomycetes</taxon>
        <taxon>Pleosporomycetidae</taxon>
        <taxon>Pleosporales</taxon>
        <taxon>Lophiotremataceae</taxon>
        <taxon>Lophiotrema</taxon>
    </lineage>
</organism>
<dbReference type="InterPro" id="IPR000172">
    <property type="entry name" value="GMC_OxRdtase_N"/>
</dbReference>
<dbReference type="InterPro" id="IPR036188">
    <property type="entry name" value="FAD/NAD-bd_sf"/>
</dbReference>
<dbReference type="Pfam" id="PF00732">
    <property type="entry name" value="GMC_oxred_N"/>
    <property type="match status" value="1"/>
</dbReference>
<dbReference type="GO" id="GO:0044550">
    <property type="term" value="P:secondary metabolite biosynthetic process"/>
    <property type="evidence" value="ECO:0007669"/>
    <property type="project" value="TreeGrafter"/>
</dbReference>
<accession>A0A6A5Z197</accession>
<evidence type="ECO:0000259" key="5">
    <source>
        <dbReference type="PROSITE" id="PS00624"/>
    </source>
</evidence>
<evidence type="ECO:0000256" key="1">
    <source>
        <dbReference type="ARBA" id="ARBA00010790"/>
    </source>
</evidence>
<dbReference type="Proteomes" id="UP000799770">
    <property type="component" value="Unassembled WGS sequence"/>
</dbReference>
<evidence type="ECO:0000256" key="2">
    <source>
        <dbReference type="PIRSR" id="PIRSR000137-1"/>
    </source>
</evidence>
<dbReference type="EMBL" id="ML977329">
    <property type="protein sequence ID" value="KAF2112846.1"/>
    <property type="molecule type" value="Genomic_DNA"/>
</dbReference>
<proteinExistence type="inferred from homology"/>
<dbReference type="SUPFAM" id="SSF51905">
    <property type="entry name" value="FAD/NAD(P)-binding domain"/>
    <property type="match status" value="1"/>
</dbReference>